<dbReference type="PROSITE" id="PS00580">
    <property type="entry name" value="RIBOSOMAL_L32E"/>
    <property type="match status" value="1"/>
</dbReference>
<dbReference type="GO" id="GO:0003735">
    <property type="term" value="F:structural constituent of ribosome"/>
    <property type="evidence" value="ECO:0007669"/>
    <property type="project" value="InterPro"/>
</dbReference>
<dbReference type="PANTHER" id="PTHR23413:SF1">
    <property type="entry name" value="RIBOSOMAL PROTEIN L32"/>
    <property type="match status" value="1"/>
</dbReference>
<dbReference type="CDD" id="cd00513">
    <property type="entry name" value="Ribosomal_L32_L32e"/>
    <property type="match status" value="1"/>
</dbReference>
<dbReference type="InterPro" id="IPR018263">
    <property type="entry name" value="Ribosomal_eL32_CS"/>
</dbReference>
<dbReference type="InterPro" id="IPR001515">
    <property type="entry name" value="Ribosomal_eL32"/>
</dbReference>
<evidence type="ECO:0000256" key="1">
    <source>
        <dbReference type="ARBA" id="ARBA00008431"/>
    </source>
</evidence>
<comment type="similarity">
    <text evidence="1">Belongs to the eukaryotic ribosomal protein eL32 family.</text>
</comment>
<dbReference type="OrthoDB" id="268693at2759"/>
<dbReference type="EMBL" id="LSRX01001481">
    <property type="protein sequence ID" value="OLP79468.1"/>
    <property type="molecule type" value="Genomic_DNA"/>
</dbReference>
<proteinExistence type="inferred from homology"/>
<evidence type="ECO:0000313" key="4">
    <source>
        <dbReference type="EMBL" id="OLP79468.1"/>
    </source>
</evidence>
<protein>
    <submittedName>
        <fullName evidence="4">60S ribosomal protein L32</fullName>
    </submittedName>
</protein>
<dbReference type="PANTHER" id="PTHR23413">
    <property type="entry name" value="60S RIBOSOMAL PROTEIN L32 AND DNA-DIRECTED RNA POLYMERASE II, SUBUNIT N"/>
    <property type="match status" value="1"/>
</dbReference>
<dbReference type="InterPro" id="IPR036351">
    <property type="entry name" value="Ribosomal_eL32_sf"/>
</dbReference>
<evidence type="ECO:0000313" key="5">
    <source>
        <dbReference type="Proteomes" id="UP000186817"/>
    </source>
</evidence>
<name>A0A1Q9C974_SYMMI</name>
<evidence type="ECO:0000256" key="2">
    <source>
        <dbReference type="ARBA" id="ARBA00022980"/>
    </source>
</evidence>
<comment type="caution">
    <text evidence="4">The sequence shown here is derived from an EMBL/GenBank/DDBJ whole genome shotgun (WGS) entry which is preliminary data.</text>
</comment>
<keyword evidence="3" id="KW-0687">Ribonucleoprotein</keyword>
<dbReference type="SUPFAM" id="SSF52042">
    <property type="entry name" value="Ribosomal protein L32e"/>
    <property type="match status" value="1"/>
</dbReference>
<organism evidence="4 5">
    <name type="scientific">Symbiodinium microadriaticum</name>
    <name type="common">Dinoflagellate</name>
    <name type="synonym">Zooxanthella microadriatica</name>
    <dbReference type="NCBI Taxonomy" id="2951"/>
    <lineage>
        <taxon>Eukaryota</taxon>
        <taxon>Sar</taxon>
        <taxon>Alveolata</taxon>
        <taxon>Dinophyceae</taxon>
        <taxon>Suessiales</taxon>
        <taxon>Symbiodiniaceae</taxon>
        <taxon>Symbiodinium</taxon>
    </lineage>
</organism>
<keyword evidence="2 4" id="KW-0689">Ribosomal protein</keyword>
<gene>
    <name evidence="4" type="primary">Rpl32</name>
    <name evidence="4" type="ORF">AK812_SmicGene40237</name>
</gene>
<dbReference type="Proteomes" id="UP000186817">
    <property type="component" value="Unassembled WGS sequence"/>
</dbReference>
<dbReference type="GO" id="GO:0022625">
    <property type="term" value="C:cytosolic large ribosomal subunit"/>
    <property type="evidence" value="ECO:0007669"/>
    <property type="project" value="TreeGrafter"/>
</dbReference>
<accession>A0A1Q9C974</accession>
<dbReference type="Pfam" id="PF01655">
    <property type="entry name" value="Ribosomal_L32e"/>
    <property type="match status" value="1"/>
</dbReference>
<sequence>MPSPADKRKIVKKRTKKFPRFQADRFKRMNPAWRKPRGIDGRVRRRFKGSTLCPKIGYGSDKKTRFRLKSGFYKFLVRCPADLEMLLMHNEKYAVEIAHNVGAKKRKEIVERADQLRLYVRDPAHAFGCALWTLEFAPVAGFEAQLQCTQAEPIRLNQPSHETLAYNERRRQPLTLTPHGRMAYKIRPLPSLQHGVLSPEVCAKAFFSTTTGDTLRNHFEEPTDAMMARSSSFQSILQPTRYQPSGVDSGMRRSMCTYHSHFIQRSLDAWGPTNELRELYKQQARGAGANAPKPPLSSVTTTRSSYPAYDPEAASAVAVKNRKPSVAVHVDPEAKFMEHQSVLHRDFSRFDRQQLRRCQMQAAPPPREAKLAPPLCPDQASRFEGLTQYQRDYARR</sequence>
<evidence type="ECO:0000256" key="3">
    <source>
        <dbReference type="ARBA" id="ARBA00023274"/>
    </source>
</evidence>
<dbReference type="AlphaFoldDB" id="A0A1Q9C974"/>
<dbReference type="GO" id="GO:0006412">
    <property type="term" value="P:translation"/>
    <property type="evidence" value="ECO:0007669"/>
    <property type="project" value="InterPro"/>
</dbReference>
<keyword evidence="5" id="KW-1185">Reference proteome</keyword>
<dbReference type="SMART" id="SM01393">
    <property type="entry name" value="Ribosomal_L32e"/>
    <property type="match status" value="1"/>
</dbReference>
<reference evidence="4 5" key="1">
    <citation type="submission" date="2016-02" db="EMBL/GenBank/DDBJ databases">
        <title>Genome analysis of coral dinoflagellate symbionts highlights evolutionary adaptations to a symbiotic lifestyle.</title>
        <authorList>
            <person name="Aranda M."/>
            <person name="Li Y."/>
            <person name="Liew Y.J."/>
            <person name="Baumgarten S."/>
            <person name="Simakov O."/>
            <person name="Wilson M."/>
            <person name="Piel J."/>
            <person name="Ashoor H."/>
            <person name="Bougouffa S."/>
            <person name="Bajic V.B."/>
            <person name="Ryu T."/>
            <person name="Ravasi T."/>
            <person name="Bayer T."/>
            <person name="Micklem G."/>
            <person name="Kim H."/>
            <person name="Bhak J."/>
            <person name="Lajeunesse T.C."/>
            <person name="Voolstra C.R."/>
        </authorList>
    </citation>
    <scope>NUCLEOTIDE SEQUENCE [LARGE SCALE GENOMIC DNA]</scope>
    <source>
        <strain evidence="4 5">CCMP2467</strain>
    </source>
</reference>